<keyword evidence="5" id="KW-1185">Reference proteome</keyword>
<evidence type="ECO:0000259" key="3">
    <source>
        <dbReference type="Pfam" id="PF07985"/>
    </source>
</evidence>
<proteinExistence type="inferred from homology"/>
<dbReference type="GO" id="GO:0005737">
    <property type="term" value="C:cytoplasm"/>
    <property type="evidence" value="ECO:0007669"/>
    <property type="project" value="TreeGrafter"/>
</dbReference>
<feature type="domain" description="SRR1-like" evidence="3">
    <location>
        <begin position="65"/>
        <end position="224"/>
    </location>
</feature>
<dbReference type="InterPro" id="IPR012942">
    <property type="entry name" value="SRR1-like"/>
</dbReference>
<protein>
    <recommendedName>
        <fullName evidence="3">SRR1-like domain-containing protein</fullName>
    </recommendedName>
</protein>
<dbReference type="OrthoDB" id="551431at2759"/>
<reference evidence="5" key="1">
    <citation type="journal article" date="2014" name="Proc. Natl. Acad. Sci. U.S.A.">
        <title>Extensive sampling of basidiomycete genomes demonstrates inadequacy of the white-rot/brown-rot paradigm for wood decay fungi.</title>
        <authorList>
            <person name="Riley R."/>
            <person name="Salamov A.A."/>
            <person name="Brown D.W."/>
            <person name="Nagy L.G."/>
            <person name="Floudas D."/>
            <person name="Held B.W."/>
            <person name="Levasseur A."/>
            <person name="Lombard V."/>
            <person name="Morin E."/>
            <person name="Otillar R."/>
            <person name="Lindquist E.A."/>
            <person name="Sun H."/>
            <person name="LaButti K.M."/>
            <person name="Schmutz J."/>
            <person name="Jabbour D."/>
            <person name="Luo H."/>
            <person name="Baker S.E."/>
            <person name="Pisabarro A.G."/>
            <person name="Walton J.D."/>
            <person name="Blanchette R.A."/>
            <person name="Henrissat B."/>
            <person name="Martin F."/>
            <person name="Cullen D."/>
            <person name="Hibbett D.S."/>
            <person name="Grigoriev I.V."/>
        </authorList>
    </citation>
    <scope>NUCLEOTIDE SEQUENCE [LARGE SCALE GENOMIC DNA]</scope>
    <source>
        <strain evidence="5">FD-172 SS1</strain>
    </source>
</reference>
<dbReference type="FunCoup" id="A0A067MA17">
    <property type="interactions" value="140"/>
</dbReference>
<evidence type="ECO:0000313" key="5">
    <source>
        <dbReference type="Proteomes" id="UP000027195"/>
    </source>
</evidence>
<dbReference type="AlphaFoldDB" id="A0A067MA17"/>
<comment type="similarity">
    <text evidence="1">Belongs to the SRR1 family.</text>
</comment>
<gene>
    <name evidence="4" type="ORF">BOTBODRAFT_34685</name>
</gene>
<evidence type="ECO:0000313" key="4">
    <source>
        <dbReference type="EMBL" id="KDQ12384.1"/>
    </source>
</evidence>
<evidence type="ECO:0000256" key="2">
    <source>
        <dbReference type="SAM" id="MobiDB-lite"/>
    </source>
</evidence>
<accession>A0A067MA17</accession>
<dbReference type="Proteomes" id="UP000027195">
    <property type="component" value="Unassembled WGS sequence"/>
</dbReference>
<dbReference type="InParanoid" id="A0A067MA17"/>
<dbReference type="EMBL" id="KL198051">
    <property type="protein sequence ID" value="KDQ12384.1"/>
    <property type="molecule type" value="Genomic_DNA"/>
</dbReference>
<dbReference type="GO" id="GO:0005634">
    <property type="term" value="C:nucleus"/>
    <property type="evidence" value="ECO:0007669"/>
    <property type="project" value="TreeGrafter"/>
</dbReference>
<dbReference type="PANTHER" id="PTHR28626:SF3">
    <property type="entry name" value="SRR1-LIKE PROTEIN"/>
    <property type="match status" value="1"/>
</dbReference>
<evidence type="ECO:0000256" key="1">
    <source>
        <dbReference type="ARBA" id="ARBA00009856"/>
    </source>
</evidence>
<dbReference type="PANTHER" id="PTHR28626">
    <property type="entry name" value="SRR1-LIKE PROTEIN"/>
    <property type="match status" value="1"/>
</dbReference>
<feature type="region of interest" description="Disordered" evidence="2">
    <location>
        <begin position="1"/>
        <end position="23"/>
    </location>
</feature>
<dbReference type="InterPro" id="IPR040044">
    <property type="entry name" value="SRR1L"/>
</dbReference>
<sequence length="254" mass="28207">MADTGFTYVSASSRSKKKRKNKPHLAAEVPLSIAIERTRADLCSHTWWNDWSQFINMIVPDLPCRPTHALCLGLGSPSSSPTSRAQLCLLLDLLVRCEIPRGNTSIYDPVFAEEDKETLSSLGLSVSLENKRAKHPCTDPTLVFMPHCPLRLYENILRENWSARTLSGLILVANTFSGYVESIPKRKLQTQAPCLERLASLVISHPVPSFRDDPSAFNNTSIQFAPPASLPSHDDQFWVLPQEPELGEGDGEVV</sequence>
<organism evidence="4 5">
    <name type="scientific">Botryobasidium botryosum (strain FD-172 SS1)</name>
    <dbReference type="NCBI Taxonomy" id="930990"/>
    <lineage>
        <taxon>Eukaryota</taxon>
        <taxon>Fungi</taxon>
        <taxon>Dikarya</taxon>
        <taxon>Basidiomycota</taxon>
        <taxon>Agaricomycotina</taxon>
        <taxon>Agaricomycetes</taxon>
        <taxon>Cantharellales</taxon>
        <taxon>Botryobasidiaceae</taxon>
        <taxon>Botryobasidium</taxon>
    </lineage>
</organism>
<feature type="compositionally biased region" description="Basic residues" evidence="2">
    <location>
        <begin position="14"/>
        <end position="23"/>
    </location>
</feature>
<name>A0A067MA17_BOTB1</name>
<dbReference type="HOGENOM" id="CLU_062516_2_1_1"/>
<dbReference type="Pfam" id="PF07985">
    <property type="entry name" value="SRR1"/>
    <property type="match status" value="1"/>
</dbReference>